<sequence length="758" mass="86743">MAHTSQNHEAFKSAKLKENRQYEIPEDKSAAQTGLDILCASQVDRNISDENVEKKISLLKHLLGKDLKAADFKWSLFVAASNTYRYDTCLKPFPPMYIKNECKDIEALRRAIETVPPLSVIFKELSEAGVYENYGEAIELLYWVLLRLRDPHIKSVQKEYYDWVLKKVPLEMPAAAPNLIFQVESMKQSTMEEKWKSIRKDQTTFYAYHGTRLENFHSIVHYGLQQNMCKRSEFGKGIYLSSELGVSLPYSPVGYGWGGSVLGSEISCIALCELINHPDIKRGDSSDVMQNTLDDSMGGRIPNKYYVVTNSDLVKVRYLLVYAQDVQTISANTNNSGLLTWFKQHKLLTFIAVNQENVKNIKPSVTILPGKTKRPVLREISNKVNTLRGIEPVDRTSLLQKDKKATVAVQKRQPIKPKEKITEKPPVQVVKPVIKSTVQPNETNVPSEDPTSMNISDKKIETPKAFSSDLIYEDIDEQDEKNPILVALYTNEIHEYLKELESKYPIKKGFLTGQEVTAKMRSVLVDWLVEVHQQFRLMQETLYLTVAIIDRFLQSYRTIDRKRLQLVGVTAMFIASKYEEMYSPDISDFVYITDQAYTKSDILQMEMVIVKTLNFSFGRPLPLHFLRRYSKAGKALPVHHTMAKYFLEQSMVHYDMCHYQPSLIAAAAIYLAFLIIGNDEEDEGKVIWTNTLVHYTTYSKDEVLPVVRDIAVIITNAEKSKHQAVRKKYVHSKYMEISVRPELKSPTLLAVAQASKET</sequence>
<keyword evidence="2 10" id="KW-0328">Glycosyltransferase</keyword>
<evidence type="ECO:0000256" key="10">
    <source>
        <dbReference type="RuleBase" id="RU362114"/>
    </source>
</evidence>
<dbReference type="EMBL" id="GL446527">
    <property type="protein sequence ID" value="EFN87659.1"/>
    <property type="molecule type" value="Genomic_DNA"/>
</dbReference>
<dbReference type="InParanoid" id="E2B9H6"/>
<reference evidence="12 13" key="1">
    <citation type="journal article" date="2010" name="Science">
        <title>Genomic comparison of the ants Camponotus floridanus and Harpegnathos saltator.</title>
        <authorList>
            <person name="Bonasio R."/>
            <person name="Zhang G."/>
            <person name="Ye C."/>
            <person name="Mutti N.S."/>
            <person name="Fang X."/>
            <person name="Qin N."/>
            <person name="Donahue G."/>
            <person name="Yang P."/>
            <person name="Li Q."/>
            <person name="Li C."/>
            <person name="Zhang P."/>
            <person name="Huang Z."/>
            <person name="Berger S.L."/>
            <person name="Reinberg D."/>
            <person name="Wang J."/>
            <person name="Liebig J."/>
        </authorList>
    </citation>
    <scope>NUCLEOTIDE SEQUENCE [LARGE SCALE GENOMIC DNA]</scope>
    <source>
        <strain evidence="12 13">R22 G/1</strain>
    </source>
</reference>
<evidence type="ECO:0000256" key="5">
    <source>
        <dbReference type="ARBA" id="ARBA00023027"/>
    </source>
</evidence>
<dbReference type="SMART" id="SM01332">
    <property type="entry name" value="Cyclin_C"/>
    <property type="match status" value="1"/>
</dbReference>
<dbReference type="PROSITE" id="PS51059">
    <property type="entry name" value="PARP_CATALYTIC"/>
    <property type="match status" value="1"/>
</dbReference>
<dbReference type="Pfam" id="PF00644">
    <property type="entry name" value="PARP"/>
    <property type="match status" value="1"/>
</dbReference>
<dbReference type="Pfam" id="PF18084">
    <property type="entry name" value="ARTD15_N"/>
    <property type="match status" value="1"/>
</dbReference>
<dbReference type="GO" id="GO:0051301">
    <property type="term" value="P:cell division"/>
    <property type="evidence" value="ECO:0007669"/>
    <property type="project" value="UniProtKB-KW"/>
</dbReference>
<dbReference type="InterPro" id="IPR013763">
    <property type="entry name" value="Cyclin-like_dom"/>
</dbReference>
<dbReference type="PROSITE" id="PS00292">
    <property type="entry name" value="CYCLINS"/>
    <property type="match status" value="1"/>
</dbReference>
<keyword evidence="5 10" id="KW-0520">NAD</keyword>
<dbReference type="CDD" id="cd20507">
    <property type="entry name" value="CYCLIN_CCNB1-like_rpt1"/>
    <property type="match status" value="1"/>
</dbReference>
<dbReference type="OrthoDB" id="5590282at2759"/>
<dbReference type="GO" id="GO:0003950">
    <property type="term" value="F:NAD+ poly-ADP-ribosyltransferase activity"/>
    <property type="evidence" value="ECO:0007669"/>
    <property type="project" value="UniProtKB-UniRule"/>
</dbReference>
<comment type="similarity">
    <text evidence="8">Belongs to the ARTD/PARP family.</text>
</comment>
<dbReference type="Gene3D" id="1.10.472.10">
    <property type="entry name" value="Cyclin-like"/>
    <property type="match status" value="2"/>
</dbReference>
<name>E2B9H6_HARSA</name>
<evidence type="ECO:0000259" key="11">
    <source>
        <dbReference type="PROSITE" id="PS51059"/>
    </source>
</evidence>
<dbReference type="STRING" id="610380.E2B9H6"/>
<evidence type="ECO:0000256" key="8">
    <source>
        <dbReference type="ARBA" id="ARBA00024347"/>
    </source>
</evidence>
<dbReference type="SUPFAM" id="SSF56399">
    <property type="entry name" value="ADP-ribosylation"/>
    <property type="match status" value="1"/>
</dbReference>
<dbReference type="InterPro" id="IPR036915">
    <property type="entry name" value="Cyclin-like_sf"/>
</dbReference>
<evidence type="ECO:0000256" key="7">
    <source>
        <dbReference type="ARBA" id="ARBA00023306"/>
    </source>
</evidence>
<keyword evidence="7" id="KW-0131">Cell cycle</keyword>
<evidence type="ECO:0000313" key="12">
    <source>
        <dbReference type="EMBL" id="EFN87659.1"/>
    </source>
</evidence>
<evidence type="ECO:0000256" key="3">
    <source>
        <dbReference type="ARBA" id="ARBA00022679"/>
    </source>
</evidence>
<dbReference type="AlphaFoldDB" id="E2B9H6"/>
<dbReference type="SMART" id="SM00385">
    <property type="entry name" value="CYCLIN"/>
    <property type="match status" value="2"/>
</dbReference>
<evidence type="ECO:0000256" key="1">
    <source>
        <dbReference type="ARBA" id="ARBA00022618"/>
    </source>
</evidence>
<keyword evidence="3 10" id="KW-0808">Transferase</keyword>
<dbReference type="GO" id="GO:0016779">
    <property type="term" value="F:nucleotidyltransferase activity"/>
    <property type="evidence" value="ECO:0007669"/>
    <property type="project" value="UniProtKB-KW"/>
</dbReference>
<organism evidence="13">
    <name type="scientific">Harpegnathos saltator</name>
    <name type="common">Jerdon's jumping ant</name>
    <dbReference type="NCBI Taxonomy" id="610380"/>
    <lineage>
        <taxon>Eukaryota</taxon>
        <taxon>Metazoa</taxon>
        <taxon>Ecdysozoa</taxon>
        <taxon>Arthropoda</taxon>
        <taxon>Hexapoda</taxon>
        <taxon>Insecta</taxon>
        <taxon>Pterygota</taxon>
        <taxon>Neoptera</taxon>
        <taxon>Endopterygota</taxon>
        <taxon>Hymenoptera</taxon>
        <taxon>Apocrita</taxon>
        <taxon>Aculeata</taxon>
        <taxon>Formicoidea</taxon>
        <taxon>Formicidae</taxon>
        <taxon>Ponerinae</taxon>
        <taxon>Ponerini</taxon>
        <taxon>Harpegnathos</taxon>
    </lineage>
</organism>
<dbReference type="Pfam" id="PF00134">
    <property type="entry name" value="Cyclin_N"/>
    <property type="match status" value="1"/>
</dbReference>
<dbReference type="GO" id="GO:0005634">
    <property type="term" value="C:nucleus"/>
    <property type="evidence" value="ECO:0007669"/>
    <property type="project" value="UniProtKB-ARBA"/>
</dbReference>
<dbReference type="Gene3D" id="3.90.228.10">
    <property type="match status" value="1"/>
</dbReference>
<accession>E2B9H6</accession>
<evidence type="ECO:0000313" key="13">
    <source>
        <dbReference type="Proteomes" id="UP000008237"/>
    </source>
</evidence>
<dbReference type="InterPro" id="IPR004367">
    <property type="entry name" value="Cyclin_C-dom"/>
</dbReference>
<comment type="similarity">
    <text evidence="9">Belongs to the cyclin family.</text>
</comment>
<dbReference type="Proteomes" id="UP000008237">
    <property type="component" value="Unassembled WGS sequence"/>
</dbReference>
<dbReference type="InterPro" id="IPR006671">
    <property type="entry name" value="Cyclin_N"/>
</dbReference>
<feature type="domain" description="PARP catalytic" evidence="11">
    <location>
        <begin position="132"/>
        <end position="331"/>
    </location>
</feature>
<dbReference type="GO" id="GO:0000278">
    <property type="term" value="P:mitotic cell cycle"/>
    <property type="evidence" value="ECO:0007669"/>
    <property type="project" value="UniProtKB-ARBA"/>
</dbReference>
<keyword evidence="13" id="KW-1185">Reference proteome</keyword>
<evidence type="ECO:0000256" key="2">
    <source>
        <dbReference type="ARBA" id="ARBA00022676"/>
    </source>
</evidence>
<dbReference type="InterPro" id="IPR051838">
    <property type="entry name" value="ARTD_PARP"/>
</dbReference>
<evidence type="ECO:0000256" key="6">
    <source>
        <dbReference type="ARBA" id="ARBA00023127"/>
    </source>
</evidence>
<proteinExistence type="inferred from homology"/>
<dbReference type="InterPro" id="IPR048258">
    <property type="entry name" value="Cyclins_cyclin-box"/>
</dbReference>
<keyword evidence="4" id="KW-0548">Nucleotidyltransferase</keyword>
<dbReference type="EC" id="2.4.2.-" evidence="10"/>
<gene>
    <name evidence="12" type="ORF">EAI_09496</name>
</gene>
<dbReference type="FunFam" id="1.10.472.10:FF:000001">
    <property type="entry name" value="G2/mitotic-specific cyclin"/>
    <property type="match status" value="1"/>
</dbReference>
<evidence type="ECO:0000256" key="4">
    <source>
        <dbReference type="ARBA" id="ARBA00022695"/>
    </source>
</evidence>
<dbReference type="InterPro" id="IPR041400">
    <property type="entry name" value="PARP16_N"/>
</dbReference>
<protein>
    <recommendedName>
        <fullName evidence="10">Poly [ADP-ribose] polymerase</fullName>
        <shortName evidence="10">PARP</shortName>
        <ecNumber evidence="10">2.4.2.-</ecNumber>
    </recommendedName>
</protein>
<evidence type="ECO:0000256" key="9">
    <source>
        <dbReference type="RuleBase" id="RU000383"/>
    </source>
</evidence>
<keyword evidence="1" id="KW-0132">Cell division</keyword>
<dbReference type="Pfam" id="PF02984">
    <property type="entry name" value="Cyclin_C"/>
    <property type="match status" value="1"/>
</dbReference>
<dbReference type="SUPFAM" id="SSF47954">
    <property type="entry name" value="Cyclin-like"/>
    <property type="match status" value="2"/>
</dbReference>
<keyword evidence="6 9" id="KW-0195">Cyclin</keyword>
<dbReference type="InterPro" id="IPR012317">
    <property type="entry name" value="Poly(ADP-ribose)pol_cat_dom"/>
</dbReference>
<dbReference type="PANTHER" id="PTHR21328">
    <property type="entry name" value="POLY ADP-RIBOSE POLYMERASE FAMILY, MEMBER PARP"/>
    <property type="match status" value="1"/>
</dbReference>